<accession>A0A450V4F0</accession>
<reference evidence="2" key="1">
    <citation type="submission" date="2019-02" db="EMBL/GenBank/DDBJ databases">
        <authorList>
            <person name="Gruber-Vodicka R. H."/>
            <person name="Seah K. B. B."/>
        </authorList>
    </citation>
    <scope>NUCLEOTIDE SEQUENCE</scope>
    <source>
        <strain evidence="2">BECK_M7</strain>
    </source>
</reference>
<evidence type="ECO:0000313" key="2">
    <source>
        <dbReference type="EMBL" id="VFJ99635.1"/>
    </source>
</evidence>
<dbReference type="AlphaFoldDB" id="A0A450V4F0"/>
<organism evidence="2">
    <name type="scientific">Candidatus Kentrum sp. LFY</name>
    <dbReference type="NCBI Taxonomy" id="2126342"/>
    <lineage>
        <taxon>Bacteria</taxon>
        <taxon>Pseudomonadati</taxon>
        <taxon>Pseudomonadota</taxon>
        <taxon>Gammaproteobacteria</taxon>
        <taxon>Candidatus Kentrum</taxon>
    </lineage>
</organism>
<protein>
    <submittedName>
        <fullName evidence="2">Uncharacterized protein</fullName>
    </submittedName>
</protein>
<keyword evidence="1" id="KW-1133">Transmembrane helix</keyword>
<proteinExistence type="predicted"/>
<evidence type="ECO:0000256" key="1">
    <source>
        <dbReference type="SAM" id="Phobius"/>
    </source>
</evidence>
<keyword evidence="1" id="KW-0472">Membrane</keyword>
<keyword evidence="1" id="KW-0812">Transmembrane</keyword>
<name>A0A450V4F0_9GAMM</name>
<dbReference type="EMBL" id="CAADFF010000152">
    <property type="protein sequence ID" value="VFJ99635.1"/>
    <property type="molecule type" value="Genomic_DNA"/>
</dbReference>
<sequence>MNKRLFVAGFGDAVVCLSLGVSFVVRRGFVRVVDTKTVQWSSMTHHIKRCLGYSKR</sequence>
<feature type="transmembrane region" description="Helical" evidence="1">
    <location>
        <begin position="6"/>
        <end position="25"/>
    </location>
</feature>
<gene>
    <name evidence="2" type="ORF">BECKLFY1418B_GA0070995_11523</name>
</gene>